<accession>A0A138AIS6</accession>
<dbReference type="SMART" id="SM00098">
    <property type="entry name" value="alkPPc"/>
    <property type="match status" value="1"/>
</dbReference>
<evidence type="ECO:0000256" key="6">
    <source>
        <dbReference type="SAM" id="SignalP"/>
    </source>
</evidence>
<feature type="binding site" evidence="3">
    <location>
        <position position="357"/>
    </location>
    <ligand>
        <name>Mg(2+)</name>
        <dbReference type="ChEBI" id="CHEBI:18420"/>
    </ligand>
</feature>
<keyword evidence="3" id="KW-0862">Zinc</keyword>
<feature type="binding site" evidence="3">
    <location>
        <position position="193"/>
    </location>
    <ligand>
        <name>Mg(2+)</name>
        <dbReference type="ChEBI" id="CHEBI:18420"/>
    </ligand>
</feature>
<comment type="caution">
    <text evidence="8">The sequence shown here is derived from an EMBL/GenBank/DDBJ whole genome shotgun (WGS) entry which is preliminary data.</text>
</comment>
<dbReference type="PANTHER" id="PTHR11596">
    <property type="entry name" value="ALKALINE PHOSPHATASE"/>
    <property type="match status" value="1"/>
</dbReference>
<reference evidence="9" key="2">
    <citation type="submission" date="2016-02" db="EMBL/GenBank/DDBJ databases">
        <authorList>
            <person name="Wen L."/>
            <person name="He K."/>
            <person name="Yang H."/>
        </authorList>
    </citation>
    <scope>NUCLEOTIDE SEQUENCE [LARGE SCALE GENOMIC DNA]</scope>
    <source>
        <strain evidence="9">JCM 15929</strain>
    </source>
</reference>
<dbReference type="EMBL" id="LSRF01000033">
    <property type="protein sequence ID" value="KXP10386.1"/>
    <property type="molecule type" value="Genomic_DNA"/>
</dbReference>
<feature type="binding site" evidence="3">
    <location>
        <position position="405"/>
    </location>
    <ligand>
        <name>Zn(2+)</name>
        <dbReference type="ChEBI" id="CHEBI:29105"/>
        <label>2</label>
    </ligand>
</feature>
<feature type="binding site" evidence="3">
    <location>
        <position position="89"/>
    </location>
    <ligand>
        <name>Mg(2+)</name>
        <dbReference type="ChEBI" id="CHEBI:18420"/>
    </ligand>
</feature>
<dbReference type="RefSeq" id="WP_068571420.1">
    <property type="nucleotide sequence ID" value="NZ_LSRE01000008.1"/>
</dbReference>
<dbReference type="Gene3D" id="3.40.720.10">
    <property type="entry name" value="Alkaline Phosphatase, subunit A"/>
    <property type="match status" value="1"/>
</dbReference>
<dbReference type="GO" id="GO:0004035">
    <property type="term" value="F:alkaline phosphatase activity"/>
    <property type="evidence" value="ECO:0007669"/>
    <property type="project" value="TreeGrafter"/>
</dbReference>
<reference evidence="7 10" key="1">
    <citation type="submission" date="2016-02" db="EMBL/GenBank/DDBJ databases">
        <authorList>
            <person name="Teng J.L."/>
            <person name="Tang Y."/>
            <person name="Huang Y."/>
            <person name="Guo F."/>
            <person name="Wei W."/>
            <person name="Chen J.H."/>
            <person name="Wong S.Y."/>
            <person name="Lau S.K."/>
            <person name="Woo P.C."/>
        </authorList>
    </citation>
    <scope>NUCLEOTIDE SEQUENCE [LARGE SCALE GENOMIC DNA]</scope>
    <source>
        <strain evidence="7 10">JCM 13375</strain>
    </source>
</reference>
<dbReference type="STRING" id="239498.AXK60_08020"/>
<feature type="binding site" evidence="3">
    <location>
        <position position="191"/>
    </location>
    <ligand>
        <name>Mg(2+)</name>
        <dbReference type="ChEBI" id="CHEBI:18420"/>
    </ligand>
</feature>
<dbReference type="Proteomes" id="UP000070258">
    <property type="component" value="Unassembled WGS sequence"/>
</dbReference>
<evidence type="ECO:0000256" key="3">
    <source>
        <dbReference type="PIRSR" id="PIRSR601952-2"/>
    </source>
</evidence>
<comment type="similarity">
    <text evidence="5">Belongs to the alkaline phosphatase family.</text>
</comment>
<evidence type="ECO:0000313" key="9">
    <source>
        <dbReference type="Proteomes" id="UP000070258"/>
    </source>
</evidence>
<dbReference type="InterPro" id="IPR001952">
    <property type="entry name" value="Alkaline_phosphatase"/>
</dbReference>
<dbReference type="PROSITE" id="PS51257">
    <property type="entry name" value="PROKAR_LIPOPROTEIN"/>
    <property type="match status" value="1"/>
</dbReference>
<evidence type="ECO:0000313" key="10">
    <source>
        <dbReference type="Proteomes" id="UP000070409"/>
    </source>
</evidence>
<reference evidence="8" key="3">
    <citation type="submission" date="2016-02" db="EMBL/GenBank/DDBJ databases">
        <authorList>
            <person name="Teng J.L."/>
            <person name="Yang Y."/>
            <person name="Huang Y."/>
            <person name="Guo F."/>
            <person name="Wei W."/>
            <person name="Chen J.H."/>
            <person name="Wong S.Y."/>
            <person name="Lau S.K."/>
            <person name="Woo P.C."/>
        </authorList>
    </citation>
    <scope>NUCLEOTIDE SEQUENCE</scope>
    <source>
        <strain evidence="8">JCM 15929</strain>
    </source>
</reference>
<dbReference type="NCBIfam" id="NF007810">
    <property type="entry name" value="PRK10518.1"/>
    <property type="match status" value="1"/>
</dbReference>
<evidence type="ECO:0000313" key="8">
    <source>
        <dbReference type="EMBL" id="KXP10386.1"/>
    </source>
</evidence>
<feature type="chain" id="PRO_5007483312" evidence="6">
    <location>
        <begin position="29"/>
        <end position="489"/>
    </location>
</feature>
<dbReference type="PRINTS" id="PR00113">
    <property type="entry name" value="ALKPHPHTASE"/>
</dbReference>
<dbReference type="Proteomes" id="UP000070409">
    <property type="component" value="Unassembled WGS sequence"/>
</dbReference>
<evidence type="ECO:0000256" key="2">
    <source>
        <dbReference type="PIRSR" id="PIRSR601952-1"/>
    </source>
</evidence>
<sequence>MTKLGSGKAPVALAVSAVAVLGMVAACGGDNGGPGVSGETAAKVEINRVAAGDITAHGGAKRLAGDQTQAIADSIQRSKAKNVILVIGDGTANQELTLARNYQWGAGGRIPGIDELPLSGDYTTYALDKTTKKPDYTTDSAASGSAWATGTKTYNGAVGVDVNGKPQRSILEIARANGRRTGNVTTTELQDATPAVQVAHVSQRKCYGPVETKEKCTSDALENGGLGSITEQLLAARADVTLGGGWKTFSQTATAGEYRDKTLEAQAKERGYQIVRSGDELDAIKAADQDKPLLGVFADGNLPRLWDKATATKEGGKEAPITCAPNPAFGATPKLASMTKKAIDLLKGDKGFFLQVESGSVDKANHDADPCGQIGETVQLSEAVSTALEFAKQDKDTLVIVTGDHAHTSQIIEAGTVTPGLTRTLNTKDGGVLTVNYGTSLDPGEEQHTGGQVRIAAYGPGAANVVGVTDQTDPFFYITDVLGLDRDKK</sequence>
<feature type="binding site" evidence="3">
    <location>
        <position position="362"/>
    </location>
    <ligand>
        <name>Zn(2+)</name>
        <dbReference type="ChEBI" id="CHEBI:29105"/>
        <label>2</label>
    </ligand>
</feature>
<dbReference type="OrthoDB" id="9794455at2"/>
<dbReference type="SUPFAM" id="SSF53649">
    <property type="entry name" value="Alkaline phosphatase-like"/>
    <property type="match status" value="1"/>
</dbReference>
<dbReference type="PANTHER" id="PTHR11596:SF5">
    <property type="entry name" value="ALKALINE PHOSPHATASE"/>
    <property type="match status" value="1"/>
</dbReference>
<feature type="binding site" evidence="3">
    <location>
        <position position="448"/>
    </location>
    <ligand>
        <name>Zn(2+)</name>
        <dbReference type="ChEBI" id="CHEBI:29105"/>
        <label>2</label>
    </ligand>
</feature>
<gene>
    <name evidence="8" type="ORF">AXK60_08020</name>
    <name evidence="7" type="ORF">AXK61_16195</name>
</gene>
<organism evidence="8 9">
    <name type="scientific">Tsukamurella pseudospumae</name>
    <dbReference type="NCBI Taxonomy" id="239498"/>
    <lineage>
        <taxon>Bacteria</taxon>
        <taxon>Bacillati</taxon>
        <taxon>Actinomycetota</taxon>
        <taxon>Actinomycetes</taxon>
        <taxon>Mycobacteriales</taxon>
        <taxon>Tsukamurellaceae</taxon>
        <taxon>Tsukamurella</taxon>
    </lineage>
</organism>
<comment type="cofactor">
    <cofactor evidence="3">
        <name>Zn(2+)</name>
        <dbReference type="ChEBI" id="CHEBI:29105"/>
    </cofactor>
    <text evidence="3">Binds 2 Zn(2+) ions.</text>
</comment>
<evidence type="ECO:0000256" key="1">
    <source>
        <dbReference type="ARBA" id="ARBA00022553"/>
    </source>
</evidence>
<feature type="binding site" evidence="3">
    <location>
        <position position="89"/>
    </location>
    <ligand>
        <name>Zn(2+)</name>
        <dbReference type="ChEBI" id="CHEBI:29105"/>
        <label>2</label>
    </ligand>
</feature>
<feature type="binding site" evidence="3">
    <location>
        <position position="366"/>
    </location>
    <ligand>
        <name>Zn(2+)</name>
        <dbReference type="ChEBI" id="CHEBI:29105"/>
        <label>2</label>
    </ligand>
</feature>
<evidence type="ECO:0000313" key="7">
    <source>
        <dbReference type="EMBL" id="KXP00127.1"/>
    </source>
</evidence>
<keyword evidence="3" id="KW-0479">Metal-binding</keyword>
<feature type="binding site" evidence="3">
    <location>
        <position position="404"/>
    </location>
    <ligand>
        <name>Zn(2+)</name>
        <dbReference type="ChEBI" id="CHEBI:29105"/>
        <label>2</label>
    </ligand>
</feature>
<keyword evidence="6" id="KW-0732">Signal</keyword>
<dbReference type="EMBL" id="LSRE01000008">
    <property type="protein sequence ID" value="KXP00127.1"/>
    <property type="molecule type" value="Genomic_DNA"/>
</dbReference>
<evidence type="ECO:0000256" key="5">
    <source>
        <dbReference type="RuleBase" id="RU003946"/>
    </source>
</evidence>
<feature type="disulfide bond" evidence="4">
    <location>
        <begin position="206"/>
        <end position="216"/>
    </location>
</feature>
<dbReference type="InterPro" id="IPR017850">
    <property type="entry name" value="Alkaline_phosphatase_core_sf"/>
</dbReference>
<feature type="signal peptide" evidence="6">
    <location>
        <begin position="1"/>
        <end position="28"/>
    </location>
</feature>
<keyword evidence="3" id="KW-0460">Magnesium</keyword>
<dbReference type="AlphaFoldDB" id="A0A138AIS6"/>
<keyword evidence="10" id="KW-1185">Reference proteome</keyword>
<feature type="active site" description="Phosphoserine intermediate" evidence="2">
    <location>
        <position position="140"/>
    </location>
</feature>
<keyword evidence="4" id="KW-1015">Disulfide bond</keyword>
<keyword evidence="1" id="KW-0597">Phosphoprotein</keyword>
<name>A0A138AIS6_9ACTN</name>
<dbReference type="Pfam" id="PF00245">
    <property type="entry name" value="Alk_phosphatase"/>
    <property type="match status" value="1"/>
</dbReference>
<evidence type="ECO:0000256" key="4">
    <source>
        <dbReference type="PIRSR" id="PIRSR601952-3"/>
    </source>
</evidence>
<proteinExistence type="inferred from homology"/>
<comment type="cofactor">
    <cofactor evidence="3">
        <name>Mg(2+)</name>
        <dbReference type="ChEBI" id="CHEBI:18420"/>
    </cofactor>
    <text evidence="3">Binds 1 Mg(2+) ion.</text>
</comment>
<dbReference type="CDD" id="cd16012">
    <property type="entry name" value="ALP"/>
    <property type="match status" value="1"/>
</dbReference>
<protein>
    <submittedName>
        <fullName evidence="8">Alkaline phosphatase</fullName>
    </submittedName>
</protein>
<dbReference type="GO" id="GO:0046872">
    <property type="term" value="F:metal ion binding"/>
    <property type="evidence" value="ECO:0007669"/>
    <property type="project" value="UniProtKB-KW"/>
</dbReference>